<feature type="transmembrane region" description="Helical" evidence="9">
    <location>
        <begin position="73"/>
        <end position="97"/>
    </location>
</feature>
<dbReference type="SUPFAM" id="SSF161098">
    <property type="entry name" value="MetI-like"/>
    <property type="match status" value="1"/>
</dbReference>
<dbReference type="InterPro" id="IPR035906">
    <property type="entry name" value="MetI-like_sf"/>
</dbReference>
<evidence type="ECO:0000313" key="12">
    <source>
        <dbReference type="EMBL" id="TWA69218.1"/>
    </source>
</evidence>
<evidence type="ECO:0000256" key="3">
    <source>
        <dbReference type="ARBA" id="ARBA00022475"/>
    </source>
</evidence>
<protein>
    <submittedName>
        <fullName evidence="12">Oligopeptide transport system permease protein</fullName>
    </submittedName>
</protein>
<dbReference type="Pfam" id="PF00528">
    <property type="entry name" value="BPD_transp_1"/>
    <property type="match status" value="1"/>
</dbReference>
<feature type="compositionally biased region" description="Basic and acidic residues" evidence="10">
    <location>
        <begin position="9"/>
        <end position="23"/>
    </location>
</feature>
<evidence type="ECO:0000256" key="10">
    <source>
        <dbReference type="SAM" id="MobiDB-lite"/>
    </source>
</evidence>
<keyword evidence="5" id="KW-0571">Peptide transport</keyword>
<dbReference type="GO" id="GO:0055085">
    <property type="term" value="P:transmembrane transport"/>
    <property type="evidence" value="ECO:0007669"/>
    <property type="project" value="InterPro"/>
</dbReference>
<dbReference type="Proteomes" id="UP000316083">
    <property type="component" value="Unassembled WGS sequence"/>
</dbReference>
<evidence type="ECO:0000256" key="5">
    <source>
        <dbReference type="ARBA" id="ARBA00022856"/>
    </source>
</evidence>
<proteinExistence type="inferred from homology"/>
<name>A0A560B998_AZOBR</name>
<evidence type="ECO:0000313" key="13">
    <source>
        <dbReference type="Proteomes" id="UP000316083"/>
    </source>
</evidence>
<evidence type="ECO:0000256" key="4">
    <source>
        <dbReference type="ARBA" id="ARBA00022692"/>
    </source>
</evidence>
<dbReference type="InterPro" id="IPR000515">
    <property type="entry name" value="MetI-like"/>
</dbReference>
<evidence type="ECO:0000256" key="9">
    <source>
        <dbReference type="RuleBase" id="RU363032"/>
    </source>
</evidence>
<feature type="domain" description="ABC transmembrane type-1" evidence="11">
    <location>
        <begin position="69"/>
        <end position="258"/>
    </location>
</feature>
<feature type="region of interest" description="Disordered" evidence="10">
    <location>
        <begin position="1"/>
        <end position="31"/>
    </location>
</feature>
<keyword evidence="6" id="KW-0653">Protein transport</keyword>
<feature type="transmembrane region" description="Helical" evidence="9">
    <location>
        <begin position="134"/>
        <end position="153"/>
    </location>
</feature>
<evidence type="ECO:0000256" key="7">
    <source>
        <dbReference type="ARBA" id="ARBA00022989"/>
    </source>
</evidence>
<keyword evidence="7 9" id="KW-1133">Transmembrane helix</keyword>
<feature type="transmembrane region" description="Helical" evidence="9">
    <location>
        <begin position="224"/>
        <end position="254"/>
    </location>
</feature>
<dbReference type="GO" id="GO:0015031">
    <property type="term" value="P:protein transport"/>
    <property type="evidence" value="ECO:0007669"/>
    <property type="project" value="UniProtKB-KW"/>
</dbReference>
<keyword evidence="3" id="KW-1003">Cell membrane</keyword>
<evidence type="ECO:0000259" key="11">
    <source>
        <dbReference type="PROSITE" id="PS50928"/>
    </source>
</evidence>
<feature type="transmembrane region" description="Helical" evidence="9">
    <location>
        <begin position="184"/>
        <end position="204"/>
    </location>
</feature>
<keyword evidence="4 9" id="KW-0812">Transmembrane</keyword>
<dbReference type="PANTHER" id="PTHR43386:SF1">
    <property type="entry name" value="D,D-DIPEPTIDE TRANSPORT SYSTEM PERMEASE PROTEIN DDPC-RELATED"/>
    <property type="match status" value="1"/>
</dbReference>
<dbReference type="GO" id="GO:0005886">
    <property type="term" value="C:plasma membrane"/>
    <property type="evidence" value="ECO:0007669"/>
    <property type="project" value="UniProtKB-SubCell"/>
</dbReference>
<dbReference type="RefSeq" id="WP_145676314.1">
    <property type="nucleotide sequence ID" value="NZ_VITF01000005.1"/>
</dbReference>
<dbReference type="Gene3D" id="1.10.3720.10">
    <property type="entry name" value="MetI-like"/>
    <property type="match status" value="1"/>
</dbReference>
<evidence type="ECO:0000256" key="1">
    <source>
        <dbReference type="ARBA" id="ARBA00004651"/>
    </source>
</evidence>
<comment type="caution">
    <text evidence="12">The sequence shown here is derived from an EMBL/GenBank/DDBJ whole genome shotgun (WGS) entry which is preliminary data.</text>
</comment>
<dbReference type="PANTHER" id="PTHR43386">
    <property type="entry name" value="OLIGOPEPTIDE TRANSPORT SYSTEM PERMEASE PROTEIN APPC"/>
    <property type="match status" value="1"/>
</dbReference>
<feature type="transmembrane region" description="Helical" evidence="9">
    <location>
        <begin position="38"/>
        <end position="67"/>
    </location>
</feature>
<dbReference type="AlphaFoldDB" id="A0A560B998"/>
<accession>A0A560B998</accession>
<evidence type="ECO:0000256" key="6">
    <source>
        <dbReference type="ARBA" id="ARBA00022927"/>
    </source>
</evidence>
<organism evidence="12 13">
    <name type="scientific">Azospirillum brasilense</name>
    <dbReference type="NCBI Taxonomy" id="192"/>
    <lineage>
        <taxon>Bacteria</taxon>
        <taxon>Pseudomonadati</taxon>
        <taxon>Pseudomonadota</taxon>
        <taxon>Alphaproteobacteria</taxon>
        <taxon>Rhodospirillales</taxon>
        <taxon>Azospirillaceae</taxon>
        <taxon>Azospirillum</taxon>
    </lineage>
</organism>
<dbReference type="PROSITE" id="PS50928">
    <property type="entry name" value="ABC_TM1"/>
    <property type="match status" value="1"/>
</dbReference>
<comment type="similarity">
    <text evidence="9">Belongs to the binding-protein-dependent transport system permease family.</text>
</comment>
<dbReference type="EMBL" id="VITF01000005">
    <property type="protein sequence ID" value="TWA69218.1"/>
    <property type="molecule type" value="Genomic_DNA"/>
</dbReference>
<keyword evidence="2 9" id="KW-0813">Transport</keyword>
<reference evidence="12 13" key="1">
    <citation type="submission" date="2019-06" db="EMBL/GenBank/DDBJ databases">
        <title>Genomic Encyclopedia of Type Strains, Phase IV (KMG-V): Genome sequencing to study the core and pangenomes of soil and plant-associated prokaryotes.</title>
        <authorList>
            <person name="Whitman W."/>
        </authorList>
    </citation>
    <scope>NUCLEOTIDE SEQUENCE [LARGE SCALE GENOMIC DNA]</scope>
    <source>
        <strain evidence="12 13">BR 11796</strain>
    </source>
</reference>
<feature type="transmembrane region" description="Helical" evidence="9">
    <location>
        <begin position="109"/>
        <end position="128"/>
    </location>
</feature>
<evidence type="ECO:0000256" key="8">
    <source>
        <dbReference type="ARBA" id="ARBA00023136"/>
    </source>
</evidence>
<gene>
    <name evidence="12" type="ORF">FBZ82_105377</name>
</gene>
<evidence type="ECO:0000256" key="2">
    <source>
        <dbReference type="ARBA" id="ARBA00022448"/>
    </source>
</evidence>
<dbReference type="InterPro" id="IPR050366">
    <property type="entry name" value="BP-dependent_transpt_permease"/>
</dbReference>
<keyword evidence="8 9" id="KW-0472">Membrane</keyword>
<sequence length="273" mass="27093">MHGPAGTDPHTDSRTDSHWRDGPWQKAGQRLTAHRPAAAGLTLLAALMLAVAAGLVAGGGPVGAALAAGHQSLTFALLAGLGGAALGLLWAATAVALGERAERAMMAPAIALTGLPLALALPLAGGLLGPERGLAPMAVMTALVAAPAVAVVARDELRALLRREFLSAVQAAGIANGRRLRRHILPNAVLPLAAAAWTALPRALMAESLASLLGLGLPEGVTGWGTAIGAAARAGDAVALAGPALLLALTLWALHGVGDGMRLAFSTAAGGHQ</sequence>
<comment type="subcellular location">
    <subcellularLocation>
        <location evidence="1 9">Cell membrane</location>
        <topology evidence="1 9">Multi-pass membrane protein</topology>
    </subcellularLocation>
</comment>
<dbReference type="GO" id="GO:0015833">
    <property type="term" value="P:peptide transport"/>
    <property type="evidence" value="ECO:0007669"/>
    <property type="project" value="UniProtKB-KW"/>
</dbReference>